<dbReference type="AlphaFoldDB" id="A0A521BY55"/>
<gene>
    <name evidence="1" type="ORF">SAMN06265379_102202</name>
</gene>
<evidence type="ECO:0000313" key="1">
    <source>
        <dbReference type="EMBL" id="SMO52132.1"/>
    </source>
</evidence>
<reference evidence="1 2" key="1">
    <citation type="submission" date="2017-05" db="EMBL/GenBank/DDBJ databases">
        <authorList>
            <person name="Varghese N."/>
            <person name="Submissions S."/>
        </authorList>
    </citation>
    <scope>NUCLEOTIDE SEQUENCE [LARGE SCALE GENOMIC DNA]</scope>
    <source>
        <strain evidence="1 2">DSM 27040</strain>
    </source>
</reference>
<dbReference type="PROSITE" id="PS51257">
    <property type="entry name" value="PROKAR_LIPOPROTEIN"/>
    <property type="match status" value="1"/>
</dbReference>
<keyword evidence="2" id="KW-1185">Reference proteome</keyword>
<accession>A0A521BY55</accession>
<name>A0A521BY55_SACCC</name>
<evidence type="ECO:0000313" key="2">
    <source>
        <dbReference type="Proteomes" id="UP000319040"/>
    </source>
</evidence>
<sequence length="78" mass="8532">MYSGFGKKIVTIVKCAMKVVGMGVHCGALGCGLWNEFQSTVIFPFRFFSEKGRATPQMWGMGINSCCRSDPFLPSETG</sequence>
<dbReference type="EMBL" id="FXTB01000002">
    <property type="protein sequence ID" value="SMO52132.1"/>
    <property type="molecule type" value="Genomic_DNA"/>
</dbReference>
<protein>
    <submittedName>
        <fullName evidence="1">Uncharacterized protein</fullName>
    </submittedName>
</protein>
<organism evidence="1 2">
    <name type="scientific">Saccharicrinis carchari</name>
    <dbReference type="NCBI Taxonomy" id="1168039"/>
    <lineage>
        <taxon>Bacteria</taxon>
        <taxon>Pseudomonadati</taxon>
        <taxon>Bacteroidota</taxon>
        <taxon>Bacteroidia</taxon>
        <taxon>Marinilabiliales</taxon>
        <taxon>Marinilabiliaceae</taxon>
        <taxon>Saccharicrinis</taxon>
    </lineage>
</organism>
<dbReference type="Proteomes" id="UP000319040">
    <property type="component" value="Unassembled WGS sequence"/>
</dbReference>
<proteinExistence type="predicted"/>